<evidence type="ECO:0000256" key="10">
    <source>
        <dbReference type="RuleBase" id="RU363013"/>
    </source>
</evidence>
<evidence type="ECO:0000313" key="12">
    <source>
        <dbReference type="Proteomes" id="UP000831151"/>
    </source>
</evidence>
<comment type="similarity">
    <text evidence="2 9 10">Belongs to the triosephosphate isomerase family.</text>
</comment>
<dbReference type="EC" id="5.3.1.1" evidence="3 9"/>
<dbReference type="CDD" id="cd00311">
    <property type="entry name" value="TIM"/>
    <property type="match status" value="1"/>
</dbReference>
<dbReference type="GO" id="GO:0004807">
    <property type="term" value="F:triose-phosphate isomerase activity"/>
    <property type="evidence" value="ECO:0007669"/>
    <property type="project" value="UniProtKB-UniRule"/>
</dbReference>
<sequence>MKKFLLAANWKMNMDVKETESFFKDLSLKPNDSYDVYVAVPFTDIYLANKTKKFNEIKIGAQNIYFEDKGAFTGEISTSMIKLCGADFVIIGHSERREIFGECDEMINKKVLKAIDDDVEVILCVGETLSEREDEKHFEKIEKQLKADLVGVDAAKLDNFAIAYEPIWAIGTGKSASKEDAEEMCRFVREKVKEMNPNLEAKLRVLYGGSVKGANAADLSKEENIDGFLIGGASLKTESFEAIAKEI</sequence>
<evidence type="ECO:0000256" key="9">
    <source>
        <dbReference type="HAMAP-Rule" id="MF_00147"/>
    </source>
</evidence>
<dbReference type="NCBIfam" id="TIGR00419">
    <property type="entry name" value="tim"/>
    <property type="match status" value="1"/>
</dbReference>
<evidence type="ECO:0000256" key="5">
    <source>
        <dbReference type="ARBA" id="ARBA00022432"/>
    </source>
</evidence>
<feature type="binding site" evidence="9">
    <location>
        <position position="171"/>
    </location>
    <ligand>
        <name>substrate</name>
    </ligand>
</feature>
<evidence type="ECO:0000256" key="6">
    <source>
        <dbReference type="ARBA" id="ARBA00022490"/>
    </source>
</evidence>
<evidence type="ECO:0000256" key="2">
    <source>
        <dbReference type="ARBA" id="ARBA00007422"/>
    </source>
</evidence>
<evidence type="ECO:0000256" key="4">
    <source>
        <dbReference type="ARBA" id="ARBA00019397"/>
    </source>
</evidence>
<feature type="binding site" evidence="9">
    <location>
        <begin position="231"/>
        <end position="232"/>
    </location>
    <ligand>
        <name>substrate</name>
    </ligand>
</feature>
<keyword evidence="8 9" id="KW-0413">Isomerase</keyword>
<evidence type="ECO:0000256" key="7">
    <source>
        <dbReference type="ARBA" id="ARBA00023152"/>
    </source>
</evidence>
<comment type="subunit">
    <text evidence="9 10">Homodimer.</text>
</comment>
<comment type="pathway">
    <text evidence="1 9 10">Carbohydrate degradation; glycolysis; D-glyceraldehyde 3-phosphate from glycerone phosphate: step 1/1.</text>
</comment>
<name>A0A9E7DIX0_9FIRM</name>
<feature type="binding site" evidence="9">
    <location>
        <begin position="9"/>
        <end position="11"/>
    </location>
    <ligand>
        <name>substrate</name>
    </ligand>
</feature>
<dbReference type="HAMAP" id="MF_00147_B">
    <property type="entry name" value="TIM_B"/>
    <property type="match status" value="1"/>
</dbReference>
<accession>A0A9E7DIX0</accession>
<evidence type="ECO:0000256" key="1">
    <source>
        <dbReference type="ARBA" id="ARBA00004680"/>
    </source>
</evidence>
<dbReference type="InterPro" id="IPR035990">
    <property type="entry name" value="TIM_sf"/>
</dbReference>
<feature type="active site" description="Proton acceptor" evidence="9">
    <location>
        <position position="165"/>
    </location>
</feature>
<dbReference type="InterPro" id="IPR013785">
    <property type="entry name" value="Aldolase_TIM"/>
</dbReference>
<comment type="function">
    <text evidence="9">Involved in the gluconeogenesis. Catalyzes stereospecifically the conversion of dihydroxyacetone phosphate (DHAP) to D-glyceraldehyde-3-phosphate (G3P).</text>
</comment>
<evidence type="ECO:0000256" key="8">
    <source>
        <dbReference type="ARBA" id="ARBA00023235"/>
    </source>
</evidence>
<dbReference type="FunFam" id="3.20.20.70:FF:000016">
    <property type="entry name" value="Triosephosphate isomerase"/>
    <property type="match status" value="1"/>
</dbReference>
<dbReference type="InterPro" id="IPR020861">
    <property type="entry name" value="Triosephosphate_isomerase_AS"/>
</dbReference>
<keyword evidence="6 9" id="KW-0963">Cytoplasm</keyword>
<feature type="binding site" evidence="9">
    <location>
        <position position="210"/>
    </location>
    <ligand>
        <name>substrate</name>
    </ligand>
</feature>
<dbReference type="PANTHER" id="PTHR21139:SF42">
    <property type="entry name" value="TRIOSEPHOSPHATE ISOMERASE"/>
    <property type="match status" value="1"/>
</dbReference>
<comment type="catalytic activity">
    <reaction evidence="9 10">
        <text>D-glyceraldehyde 3-phosphate = dihydroxyacetone phosphate</text>
        <dbReference type="Rhea" id="RHEA:18585"/>
        <dbReference type="ChEBI" id="CHEBI:57642"/>
        <dbReference type="ChEBI" id="CHEBI:59776"/>
        <dbReference type="EC" id="5.3.1.1"/>
    </reaction>
</comment>
<dbReference type="GO" id="GO:0005829">
    <property type="term" value="C:cytosol"/>
    <property type="evidence" value="ECO:0007669"/>
    <property type="project" value="TreeGrafter"/>
</dbReference>
<dbReference type="PROSITE" id="PS51440">
    <property type="entry name" value="TIM_2"/>
    <property type="match status" value="1"/>
</dbReference>
<dbReference type="InterPro" id="IPR022896">
    <property type="entry name" value="TrioseP_Isoase_bac/euk"/>
</dbReference>
<proteinExistence type="inferred from homology"/>
<dbReference type="Gene3D" id="3.20.20.70">
    <property type="entry name" value="Aldolase class I"/>
    <property type="match status" value="1"/>
</dbReference>
<dbReference type="GO" id="GO:0046166">
    <property type="term" value="P:glyceraldehyde-3-phosphate biosynthetic process"/>
    <property type="evidence" value="ECO:0007669"/>
    <property type="project" value="TreeGrafter"/>
</dbReference>
<reference evidence="11" key="1">
    <citation type="submission" date="2022-04" db="EMBL/GenBank/DDBJ databases">
        <title>Complete genome sequences of Ezakiella coagulans and Fenollaria massiliensis.</title>
        <authorList>
            <person name="France M.T."/>
            <person name="Clifford J."/>
            <person name="Narina S."/>
            <person name="Rutt L."/>
            <person name="Ravel J."/>
        </authorList>
    </citation>
    <scope>NUCLEOTIDE SEQUENCE</scope>
    <source>
        <strain evidence="11">C0061C2</strain>
    </source>
</reference>
<dbReference type="PROSITE" id="PS00171">
    <property type="entry name" value="TIM_1"/>
    <property type="match status" value="1"/>
</dbReference>
<dbReference type="GO" id="GO:0006096">
    <property type="term" value="P:glycolytic process"/>
    <property type="evidence" value="ECO:0007669"/>
    <property type="project" value="UniProtKB-UniRule"/>
</dbReference>
<dbReference type="Proteomes" id="UP000831151">
    <property type="component" value="Chromosome"/>
</dbReference>
<organism evidence="11 12">
    <name type="scientific">Fenollaria massiliensis</name>
    <dbReference type="NCBI Taxonomy" id="938288"/>
    <lineage>
        <taxon>Bacteria</taxon>
        <taxon>Bacillati</taxon>
        <taxon>Bacillota</taxon>
        <taxon>Clostridia</taxon>
        <taxon>Eubacteriales</taxon>
        <taxon>Fenollaria</taxon>
    </lineage>
</organism>
<keyword evidence="7 9" id="KW-0324">Glycolysis</keyword>
<dbReference type="Pfam" id="PF00121">
    <property type="entry name" value="TIM"/>
    <property type="match status" value="1"/>
</dbReference>
<dbReference type="PANTHER" id="PTHR21139">
    <property type="entry name" value="TRIOSEPHOSPHATE ISOMERASE"/>
    <property type="match status" value="1"/>
</dbReference>
<dbReference type="AlphaFoldDB" id="A0A9E7DIX0"/>
<dbReference type="RefSeq" id="WP_249242244.1">
    <property type="nucleotide sequence ID" value="NZ_CP096649.1"/>
</dbReference>
<dbReference type="InterPro" id="IPR000652">
    <property type="entry name" value="Triosephosphate_isomerase"/>
</dbReference>
<protein>
    <recommendedName>
        <fullName evidence="4 9">Triosephosphate isomerase</fullName>
        <shortName evidence="9">TIM</shortName>
        <shortName evidence="9">TPI</shortName>
        <ecNumber evidence="3 9">5.3.1.1</ecNumber>
    </recommendedName>
    <alternativeName>
        <fullName evidence="9">Triose-phosphate isomerase</fullName>
    </alternativeName>
</protein>
<dbReference type="EMBL" id="CP096649">
    <property type="protein sequence ID" value="UQK58652.1"/>
    <property type="molecule type" value="Genomic_DNA"/>
</dbReference>
<keyword evidence="12" id="KW-1185">Reference proteome</keyword>
<evidence type="ECO:0000313" key="11">
    <source>
        <dbReference type="EMBL" id="UQK58652.1"/>
    </source>
</evidence>
<dbReference type="KEGG" id="fms:M1R53_05270"/>
<dbReference type="SUPFAM" id="SSF51351">
    <property type="entry name" value="Triosephosphate isomerase (TIM)"/>
    <property type="match status" value="1"/>
</dbReference>
<evidence type="ECO:0000256" key="3">
    <source>
        <dbReference type="ARBA" id="ARBA00011940"/>
    </source>
</evidence>
<dbReference type="GO" id="GO:0006094">
    <property type="term" value="P:gluconeogenesis"/>
    <property type="evidence" value="ECO:0007669"/>
    <property type="project" value="UniProtKB-UniRule"/>
</dbReference>
<dbReference type="GO" id="GO:0019563">
    <property type="term" value="P:glycerol catabolic process"/>
    <property type="evidence" value="ECO:0007669"/>
    <property type="project" value="TreeGrafter"/>
</dbReference>
<comment type="pathway">
    <text evidence="9 10">Carbohydrate biosynthesis; gluconeogenesis.</text>
</comment>
<gene>
    <name evidence="9 11" type="primary">tpiA</name>
    <name evidence="11" type="ORF">M1R53_05270</name>
</gene>
<keyword evidence="5 9" id="KW-0312">Gluconeogenesis</keyword>
<comment type="subcellular location">
    <subcellularLocation>
        <location evidence="9 10">Cytoplasm</location>
    </subcellularLocation>
</comment>
<feature type="active site" description="Electrophile" evidence="9">
    <location>
        <position position="93"/>
    </location>
</feature>